<dbReference type="RefSeq" id="WP_126041420.1">
    <property type="nucleotide sequence ID" value="NZ_CP034438.1"/>
</dbReference>
<gene>
    <name evidence="2" type="ORF">EJO69_09855</name>
</gene>
<dbReference type="KEGG" id="fsl:EJO69_09855"/>
<evidence type="ECO:0000313" key="3">
    <source>
        <dbReference type="Proteomes" id="UP000270021"/>
    </source>
</evidence>
<name>A0A3Q8WUE5_9ACTO</name>
<evidence type="ECO:0000313" key="2">
    <source>
        <dbReference type="EMBL" id="AZN30570.1"/>
    </source>
</evidence>
<dbReference type="OrthoDB" id="4793740at2"/>
<accession>A0A3Q8WUE5</accession>
<reference evidence="2 3" key="1">
    <citation type="submission" date="2018-12" db="EMBL/GenBank/DDBJ databases">
        <title>Complete genome sequence of Flaviflexus salsibiostraticola KCTC 33148.</title>
        <authorList>
            <person name="Bae J.-W."/>
        </authorList>
    </citation>
    <scope>NUCLEOTIDE SEQUENCE [LARGE SCALE GENOMIC DNA]</scope>
    <source>
        <strain evidence="2 3">KCTC 33148</strain>
    </source>
</reference>
<feature type="compositionally biased region" description="Basic and acidic residues" evidence="1">
    <location>
        <begin position="125"/>
        <end position="138"/>
    </location>
</feature>
<protein>
    <submittedName>
        <fullName evidence="2">Uncharacterized protein</fullName>
    </submittedName>
</protein>
<dbReference type="Proteomes" id="UP000270021">
    <property type="component" value="Chromosome"/>
</dbReference>
<sequence length="138" mass="15585">MGFEVFDKRMAPLAKAPSVTIQKRGIFSINRVAHKLIEEPETVELLFDKENKVIALRPSKEPHAYSIRPQSSRDTGQVILSATAFTQYYDIDTSVSRRYKPYEQDGMLCIDLTGPSAEVRGNRAKRVEPADSEEPDAR</sequence>
<evidence type="ECO:0000256" key="1">
    <source>
        <dbReference type="SAM" id="MobiDB-lite"/>
    </source>
</evidence>
<proteinExistence type="predicted"/>
<dbReference type="AlphaFoldDB" id="A0A3Q8WUE5"/>
<keyword evidence="3" id="KW-1185">Reference proteome</keyword>
<feature type="region of interest" description="Disordered" evidence="1">
    <location>
        <begin position="119"/>
        <end position="138"/>
    </location>
</feature>
<organism evidence="2 3">
    <name type="scientific">Flaviflexus salsibiostraticola</name>
    <dbReference type="NCBI Taxonomy" id="1282737"/>
    <lineage>
        <taxon>Bacteria</taxon>
        <taxon>Bacillati</taxon>
        <taxon>Actinomycetota</taxon>
        <taxon>Actinomycetes</taxon>
        <taxon>Actinomycetales</taxon>
        <taxon>Actinomycetaceae</taxon>
        <taxon>Flaviflexus</taxon>
    </lineage>
</organism>
<dbReference type="EMBL" id="CP034438">
    <property type="protein sequence ID" value="AZN30570.1"/>
    <property type="molecule type" value="Genomic_DNA"/>
</dbReference>